<dbReference type="EMBL" id="BKCJ011900076">
    <property type="protein sequence ID" value="GFD61739.1"/>
    <property type="molecule type" value="Genomic_DNA"/>
</dbReference>
<gene>
    <name evidence="2" type="ORF">Tci_933708</name>
</gene>
<protein>
    <submittedName>
        <fullName evidence="2">Uncharacterized protein</fullName>
    </submittedName>
</protein>
<sequence>PRLQRPPQCGRPRHPSQRARAILPKAAPLSVAR</sequence>
<evidence type="ECO:0000313" key="2">
    <source>
        <dbReference type="EMBL" id="GFD61739.1"/>
    </source>
</evidence>
<reference evidence="2" key="1">
    <citation type="journal article" date="2019" name="Sci. Rep.">
        <title>Draft genome of Tanacetum cinerariifolium, the natural source of mosquito coil.</title>
        <authorList>
            <person name="Yamashiro T."/>
            <person name="Shiraishi A."/>
            <person name="Satake H."/>
            <person name="Nakayama K."/>
        </authorList>
    </citation>
    <scope>NUCLEOTIDE SEQUENCE</scope>
</reference>
<organism evidence="2">
    <name type="scientific">Tanacetum cinerariifolium</name>
    <name type="common">Dalmatian daisy</name>
    <name type="synonym">Chrysanthemum cinerariifolium</name>
    <dbReference type="NCBI Taxonomy" id="118510"/>
    <lineage>
        <taxon>Eukaryota</taxon>
        <taxon>Viridiplantae</taxon>
        <taxon>Streptophyta</taxon>
        <taxon>Embryophyta</taxon>
        <taxon>Tracheophyta</taxon>
        <taxon>Spermatophyta</taxon>
        <taxon>Magnoliopsida</taxon>
        <taxon>eudicotyledons</taxon>
        <taxon>Gunneridae</taxon>
        <taxon>Pentapetalae</taxon>
        <taxon>asterids</taxon>
        <taxon>campanulids</taxon>
        <taxon>Asterales</taxon>
        <taxon>Asteraceae</taxon>
        <taxon>Asteroideae</taxon>
        <taxon>Anthemideae</taxon>
        <taxon>Anthemidinae</taxon>
        <taxon>Tanacetum</taxon>
    </lineage>
</organism>
<feature type="non-terminal residue" evidence="2">
    <location>
        <position position="1"/>
    </location>
</feature>
<feature type="region of interest" description="Disordered" evidence="1">
    <location>
        <begin position="1"/>
        <end position="33"/>
    </location>
</feature>
<comment type="caution">
    <text evidence="2">The sequence shown here is derived from an EMBL/GenBank/DDBJ whole genome shotgun (WGS) entry which is preliminary data.</text>
</comment>
<dbReference type="AlphaFoldDB" id="A0A699XPJ8"/>
<proteinExistence type="predicted"/>
<accession>A0A699XPJ8</accession>
<evidence type="ECO:0000256" key="1">
    <source>
        <dbReference type="SAM" id="MobiDB-lite"/>
    </source>
</evidence>
<name>A0A699XPJ8_TANCI</name>